<dbReference type="InterPro" id="IPR005959">
    <property type="entry name" value="Fumarylacetoacetase"/>
</dbReference>
<feature type="binding site" evidence="12">
    <location>
        <position position="136"/>
    </location>
    <ligand>
        <name>Ca(2+)</name>
        <dbReference type="ChEBI" id="CHEBI:29108"/>
    </ligand>
</feature>
<proteinExistence type="inferred from homology"/>
<comment type="catalytic activity">
    <reaction evidence="13">
        <text>4-fumarylacetoacetate + H2O = acetoacetate + fumarate + H(+)</text>
        <dbReference type="Rhea" id="RHEA:10244"/>
        <dbReference type="ChEBI" id="CHEBI:13705"/>
        <dbReference type="ChEBI" id="CHEBI:15377"/>
        <dbReference type="ChEBI" id="CHEBI:15378"/>
        <dbReference type="ChEBI" id="CHEBI:18034"/>
        <dbReference type="ChEBI" id="CHEBI:29806"/>
        <dbReference type="EC" id="3.7.1.2"/>
    </reaction>
</comment>
<evidence type="ECO:0000313" key="17">
    <source>
        <dbReference type="Proteomes" id="UP001174694"/>
    </source>
</evidence>
<evidence type="ECO:0000313" key="16">
    <source>
        <dbReference type="EMBL" id="KAJ9138234.1"/>
    </source>
</evidence>
<evidence type="ECO:0000256" key="2">
    <source>
        <dbReference type="ARBA" id="ARBA00010211"/>
    </source>
</evidence>
<dbReference type="InterPro" id="IPR036663">
    <property type="entry name" value="Fumarylacetoacetase_C_sf"/>
</dbReference>
<keyword evidence="4 12" id="KW-0479">Metal-binding</keyword>
<feature type="binding site" evidence="12">
    <location>
        <position position="243"/>
    </location>
    <ligand>
        <name>Mg(2+)</name>
        <dbReference type="ChEBI" id="CHEBI:18420"/>
    </ligand>
</feature>
<dbReference type="Proteomes" id="UP001174694">
    <property type="component" value="Unassembled WGS sequence"/>
</dbReference>
<evidence type="ECO:0000256" key="6">
    <source>
        <dbReference type="ARBA" id="ARBA00022837"/>
    </source>
</evidence>
<dbReference type="AlphaFoldDB" id="A0AA38RJK9"/>
<comment type="pathway">
    <text evidence="1 13">Amino-acid degradation; L-phenylalanine degradation; acetoacetate and fumarate from L-phenylalanine: step 6/6.</text>
</comment>
<dbReference type="EMBL" id="JANBVO010000031">
    <property type="protein sequence ID" value="KAJ9138234.1"/>
    <property type="molecule type" value="Genomic_DNA"/>
</dbReference>
<feature type="binding site" evidence="12">
    <location>
        <position position="211"/>
    </location>
    <ligand>
        <name>Ca(2+)</name>
        <dbReference type="ChEBI" id="CHEBI:29108"/>
    </ligand>
</feature>
<evidence type="ECO:0000256" key="3">
    <source>
        <dbReference type="ARBA" id="ARBA00012094"/>
    </source>
</evidence>
<dbReference type="GO" id="GO:0046872">
    <property type="term" value="F:metal ion binding"/>
    <property type="evidence" value="ECO:0007669"/>
    <property type="project" value="UniProtKB-UniRule"/>
</dbReference>
<dbReference type="InterPro" id="IPR011234">
    <property type="entry name" value="Fumarylacetoacetase-like_C"/>
</dbReference>
<dbReference type="PANTHER" id="PTHR43069">
    <property type="entry name" value="FUMARYLACETOACETASE"/>
    <property type="match status" value="1"/>
</dbReference>
<dbReference type="InterPro" id="IPR036462">
    <property type="entry name" value="Fumarylacetoacetase_N_sf"/>
</dbReference>
<dbReference type="SUPFAM" id="SSF56529">
    <property type="entry name" value="FAH"/>
    <property type="match status" value="1"/>
</dbReference>
<accession>A0AA38RJK9</accession>
<comment type="caution">
    <text evidence="16">The sequence shown here is derived from an EMBL/GenBank/DDBJ whole genome shotgun (WGS) entry which is preliminary data.</text>
</comment>
<evidence type="ECO:0000256" key="9">
    <source>
        <dbReference type="ARBA" id="ARBA00023232"/>
    </source>
</evidence>
<reference evidence="16" key="1">
    <citation type="submission" date="2022-07" db="EMBL/GenBank/DDBJ databases">
        <title>Fungi with potential for degradation of polypropylene.</title>
        <authorList>
            <person name="Gostincar C."/>
        </authorList>
    </citation>
    <scope>NUCLEOTIDE SEQUENCE</scope>
    <source>
        <strain evidence="16">EXF-13308</strain>
    </source>
</reference>
<dbReference type="NCBIfam" id="TIGR01266">
    <property type="entry name" value="fum_ac_acetase"/>
    <property type="match status" value="1"/>
</dbReference>
<dbReference type="GO" id="GO:0006572">
    <property type="term" value="P:L-tyrosine catabolic process"/>
    <property type="evidence" value="ECO:0007669"/>
    <property type="project" value="UniProtKB-UniRule"/>
</dbReference>
<evidence type="ECO:0000256" key="8">
    <source>
        <dbReference type="ARBA" id="ARBA00022878"/>
    </source>
</evidence>
<protein>
    <recommendedName>
        <fullName evidence="3 13">Fumarylacetoacetase</fullName>
        <ecNumber evidence="3 13">3.7.1.2</ecNumber>
    </recommendedName>
    <alternativeName>
        <fullName evidence="13">Fumarylacetoacetate hydrolase</fullName>
    </alternativeName>
</protein>
<dbReference type="Gene3D" id="3.90.850.10">
    <property type="entry name" value="Fumarylacetoacetase-like, C-terminal domain"/>
    <property type="match status" value="1"/>
</dbReference>
<dbReference type="GO" id="GO:0004334">
    <property type="term" value="F:fumarylacetoacetase activity"/>
    <property type="evidence" value="ECO:0007669"/>
    <property type="project" value="UniProtKB-UniRule"/>
</dbReference>
<dbReference type="Pfam" id="PF01557">
    <property type="entry name" value="FAA_hydrolase"/>
    <property type="match status" value="1"/>
</dbReference>
<comment type="similarity">
    <text evidence="2 13">Belongs to the FAH family.</text>
</comment>
<feature type="binding site" evidence="11">
    <location>
        <position position="152"/>
    </location>
    <ligand>
        <name>substrate</name>
    </ligand>
</feature>
<organism evidence="16 17">
    <name type="scientific">Pleurostoma richardsiae</name>
    <dbReference type="NCBI Taxonomy" id="41990"/>
    <lineage>
        <taxon>Eukaryota</taxon>
        <taxon>Fungi</taxon>
        <taxon>Dikarya</taxon>
        <taxon>Ascomycota</taxon>
        <taxon>Pezizomycotina</taxon>
        <taxon>Sordariomycetes</taxon>
        <taxon>Sordariomycetidae</taxon>
        <taxon>Calosphaeriales</taxon>
        <taxon>Pleurostomataceae</taxon>
        <taxon>Pleurostoma</taxon>
    </lineage>
</organism>
<name>A0AA38RJK9_9PEZI</name>
<dbReference type="SUPFAM" id="SSF63433">
    <property type="entry name" value="Fumarylacetoacetate hydrolase, FAH, N-terminal domain"/>
    <property type="match status" value="1"/>
</dbReference>
<keyword evidence="5 13" id="KW-0378">Hydrolase</keyword>
<feature type="binding site" evidence="12">
    <location>
        <position position="209"/>
    </location>
    <ligand>
        <name>Ca(2+)</name>
        <dbReference type="ChEBI" id="CHEBI:29108"/>
    </ligand>
</feature>
<feature type="binding site" evidence="11">
    <location>
        <position position="254"/>
    </location>
    <ligand>
        <name>substrate</name>
    </ligand>
</feature>
<feature type="binding site" evidence="12">
    <location>
        <position position="243"/>
    </location>
    <ligand>
        <name>Ca(2+)</name>
        <dbReference type="ChEBI" id="CHEBI:29108"/>
    </ligand>
</feature>
<dbReference type="Gene3D" id="2.30.30.230">
    <property type="entry name" value="Fumarylacetoacetase, N-terminal domain"/>
    <property type="match status" value="1"/>
</dbReference>
<dbReference type="InterPro" id="IPR015377">
    <property type="entry name" value="Fumarylacetoacetase_N"/>
</dbReference>
<feature type="binding site" evidence="12">
    <location>
        <position position="263"/>
    </location>
    <ligand>
        <name>Mg(2+)</name>
        <dbReference type="ChEBI" id="CHEBI:18420"/>
    </ligand>
</feature>
<comment type="cofactor">
    <cofactor evidence="13">
        <name>Mg(2+)</name>
        <dbReference type="ChEBI" id="CHEBI:18420"/>
    </cofactor>
    <cofactor evidence="13">
        <name>Ca(2+)</name>
        <dbReference type="ChEBI" id="CHEBI:29108"/>
    </cofactor>
</comment>
<evidence type="ECO:0000256" key="12">
    <source>
        <dbReference type="PIRSR" id="PIRSR605959-3"/>
    </source>
</evidence>
<keyword evidence="7 12" id="KW-0460">Magnesium</keyword>
<dbReference type="GO" id="GO:0006559">
    <property type="term" value="P:L-phenylalanine catabolic process"/>
    <property type="evidence" value="ECO:0007669"/>
    <property type="project" value="UniProtKB-UniRule"/>
</dbReference>
<feature type="binding site" evidence="11">
    <location>
        <position position="250"/>
    </location>
    <ligand>
        <name>substrate</name>
    </ligand>
</feature>
<evidence type="ECO:0000259" key="14">
    <source>
        <dbReference type="Pfam" id="PF01557"/>
    </source>
</evidence>
<evidence type="ECO:0000256" key="13">
    <source>
        <dbReference type="RuleBase" id="RU366008"/>
    </source>
</evidence>
<evidence type="ECO:0000256" key="7">
    <source>
        <dbReference type="ARBA" id="ARBA00022842"/>
    </source>
</evidence>
<sequence length="428" mass="46290">MSLLRSWLNVPKESHFSLKCLPFGIISSPSDTSRRVGVAIGTSVLDLKAFALGGGFSKLLEVQDHFNVFEEDTLNGFAALGQDIHRAVRRYLQNILSTETNHAALLKDNAALREKAILPLSSVSMHLPMRIGDYTDFYAGIRHAFTVGTILRGADKALQPNYKHIPVAYHGRASSIVVSGTPIRRPGGQVCPPGTSDPIFSPCKRLDIELEMAALLCRPSELGTPVPVNQASSYVFGYVLMNDWSARDIQAWEYVPLGPFTAKNFGTTVSPWVVLADALEPYRTQALPNETKLQSYLQEERKDSVFDIKLKVELKTASGGAMTLSQTNASNLLWSFPQMIAHHTITGCNLNVGDLLGSGTISGPDAGTQGSLLEANKGGKTPIKLPNGESRVFLEDGDTVRISGWAGDEESGYVGFGDCVGQILPALS</sequence>
<evidence type="ECO:0000256" key="1">
    <source>
        <dbReference type="ARBA" id="ARBA00004782"/>
    </source>
</evidence>
<feature type="binding site" evidence="12">
    <location>
        <position position="267"/>
    </location>
    <ligand>
        <name>Mg(2+)</name>
        <dbReference type="ChEBI" id="CHEBI:18420"/>
    </ligand>
</feature>
<dbReference type="FunFam" id="3.90.850.10:FF:000009">
    <property type="entry name" value="Fumarylacetoacetase"/>
    <property type="match status" value="1"/>
</dbReference>
<evidence type="ECO:0000256" key="10">
    <source>
        <dbReference type="PIRSR" id="PIRSR605959-1"/>
    </source>
</evidence>
<keyword evidence="8 13" id="KW-0828">Tyrosine catabolism</keyword>
<keyword evidence="17" id="KW-1185">Reference proteome</keyword>
<evidence type="ECO:0000256" key="11">
    <source>
        <dbReference type="PIRSR" id="PIRSR605959-2"/>
    </source>
</evidence>
<feature type="binding site" evidence="11">
    <location>
        <position position="138"/>
    </location>
    <ligand>
        <name>substrate</name>
    </ligand>
</feature>
<keyword evidence="9 13" id="KW-0585">Phenylalanine catabolism</keyword>
<gene>
    <name evidence="16" type="ORF">NKR23_g8724</name>
</gene>
<evidence type="ECO:0000259" key="15">
    <source>
        <dbReference type="Pfam" id="PF09298"/>
    </source>
</evidence>
<feature type="domain" description="Fumarylacetoacetase-like C-terminal" evidence="14">
    <location>
        <begin position="157"/>
        <end position="404"/>
    </location>
</feature>
<dbReference type="Pfam" id="PF09298">
    <property type="entry name" value="FAA_hydrolase_N"/>
    <property type="match status" value="1"/>
</dbReference>
<dbReference type="PANTHER" id="PTHR43069:SF2">
    <property type="entry name" value="FUMARYLACETOACETASE"/>
    <property type="match status" value="1"/>
</dbReference>
<feature type="active site" description="Proton acceptor" evidence="10">
    <location>
        <position position="143"/>
    </location>
</feature>
<evidence type="ECO:0000256" key="5">
    <source>
        <dbReference type="ARBA" id="ARBA00022801"/>
    </source>
</evidence>
<evidence type="ECO:0000256" key="4">
    <source>
        <dbReference type="ARBA" id="ARBA00022723"/>
    </source>
</evidence>
<dbReference type="EC" id="3.7.1.2" evidence="3 13"/>
<dbReference type="GO" id="GO:1902000">
    <property type="term" value="P:homogentisate catabolic process"/>
    <property type="evidence" value="ECO:0007669"/>
    <property type="project" value="TreeGrafter"/>
</dbReference>
<feature type="domain" description="Fumarylacetoacetase N-terminal" evidence="15">
    <location>
        <begin position="21"/>
        <end position="128"/>
    </location>
</feature>
<keyword evidence="6 12" id="KW-0106">Calcium</keyword>
<feature type="binding site" evidence="11">
    <location>
        <position position="360"/>
    </location>
    <ligand>
        <name>substrate</name>
    </ligand>
</feature>